<dbReference type="InterPro" id="IPR001509">
    <property type="entry name" value="Epimerase_deHydtase"/>
</dbReference>
<dbReference type="NCBIfam" id="TIGR01777">
    <property type="entry name" value="yfcH"/>
    <property type="match status" value="1"/>
</dbReference>
<sequence length="301" mass="32798">MATRGALRVLISGASGLIGTELTRQLRDDGHEVLKLVRRRPIADDEINWAPSARTMDFRILGEVDAVVNLSGATVARIPWTPAYRRVLRDSRVQPTQALAEAMNQVSTPPAVFLSGSAVGFYGDRPGERLTEASSAGEGFFPELVTDWEAAARLAPAKTRVVHLRSAVVVARGGGLAPVRMLTAAGLGSRFATGGQYWPWISLHDEAAAIRHLLRSKLSGPVNLTGPTLATSDRITRGFARRMRRPYLLRVPEAAVKLLGEAGERLLLDSAKVEPVKLRDDGFEWRHRRVEDAIDAVFTPA</sequence>
<evidence type="ECO:0000313" key="5">
    <source>
        <dbReference type="Proteomes" id="UP001596039"/>
    </source>
</evidence>
<comment type="caution">
    <text evidence="4">The sequence shown here is derived from an EMBL/GenBank/DDBJ whole genome shotgun (WGS) entry which is preliminary data.</text>
</comment>
<accession>A0ABW0NLZ9</accession>
<dbReference type="Gene3D" id="3.40.50.720">
    <property type="entry name" value="NAD(P)-binding Rossmann-like Domain"/>
    <property type="match status" value="1"/>
</dbReference>
<dbReference type="Pfam" id="PF01370">
    <property type="entry name" value="Epimerase"/>
    <property type="match status" value="1"/>
</dbReference>
<protein>
    <submittedName>
        <fullName evidence="4">TIGR01777 family oxidoreductase</fullName>
    </submittedName>
</protein>
<dbReference type="PANTHER" id="PTHR11092">
    <property type="entry name" value="SUGAR NUCLEOTIDE EPIMERASE RELATED"/>
    <property type="match status" value="1"/>
</dbReference>
<dbReference type="EMBL" id="JBHSMG010000001">
    <property type="protein sequence ID" value="MFC5501359.1"/>
    <property type="molecule type" value="Genomic_DNA"/>
</dbReference>
<dbReference type="SUPFAM" id="SSF51735">
    <property type="entry name" value="NAD(P)-binding Rossmann-fold domains"/>
    <property type="match status" value="1"/>
</dbReference>
<evidence type="ECO:0000313" key="4">
    <source>
        <dbReference type="EMBL" id="MFC5501359.1"/>
    </source>
</evidence>
<comment type="similarity">
    <text evidence="1">Belongs to the NAD(P)-dependent epimerase/dehydratase family. SDR39U1 subfamily.</text>
</comment>
<proteinExistence type="inferred from homology"/>
<name>A0ABW0NLZ9_9MICO</name>
<evidence type="ECO:0000256" key="1">
    <source>
        <dbReference type="ARBA" id="ARBA00009353"/>
    </source>
</evidence>
<reference evidence="5" key="1">
    <citation type="journal article" date="2019" name="Int. J. Syst. Evol. Microbiol.">
        <title>The Global Catalogue of Microorganisms (GCM) 10K type strain sequencing project: providing services to taxonomists for standard genome sequencing and annotation.</title>
        <authorList>
            <consortium name="The Broad Institute Genomics Platform"/>
            <consortium name="The Broad Institute Genome Sequencing Center for Infectious Disease"/>
            <person name="Wu L."/>
            <person name="Ma J."/>
        </authorList>
    </citation>
    <scope>NUCLEOTIDE SEQUENCE [LARGE SCALE GENOMIC DNA]</scope>
    <source>
        <strain evidence="5">CGMCC 4.6997</strain>
    </source>
</reference>
<organism evidence="4 5">
    <name type="scientific">Lysinimonas soli</name>
    <dbReference type="NCBI Taxonomy" id="1074233"/>
    <lineage>
        <taxon>Bacteria</taxon>
        <taxon>Bacillati</taxon>
        <taxon>Actinomycetota</taxon>
        <taxon>Actinomycetes</taxon>
        <taxon>Micrococcales</taxon>
        <taxon>Microbacteriaceae</taxon>
        <taxon>Lysinimonas</taxon>
    </lineage>
</organism>
<dbReference type="Pfam" id="PF08338">
    <property type="entry name" value="DUF1731"/>
    <property type="match status" value="1"/>
</dbReference>
<dbReference type="InterPro" id="IPR010099">
    <property type="entry name" value="SDR39U1"/>
</dbReference>
<dbReference type="RefSeq" id="WP_386738955.1">
    <property type="nucleotide sequence ID" value="NZ_JBHSMG010000001.1"/>
</dbReference>
<feature type="domain" description="NAD-dependent epimerase/dehydratase" evidence="2">
    <location>
        <begin position="9"/>
        <end position="132"/>
    </location>
</feature>
<gene>
    <name evidence="4" type="ORF">ACFPJ4_03780</name>
</gene>
<keyword evidence="5" id="KW-1185">Reference proteome</keyword>
<dbReference type="Proteomes" id="UP001596039">
    <property type="component" value="Unassembled WGS sequence"/>
</dbReference>
<dbReference type="InterPro" id="IPR036291">
    <property type="entry name" value="NAD(P)-bd_dom_sf"/>
</dbReference>
<evidence type="ECO:0000259" key="3">
    <source>
        <dbReference type="Pfam" id="PF08338"/>
    </source>
</evidence>
<dbReference type="PANTHER" id="PTHR11092:SF0">
    <property type="entry name" value="EPIMERASE FAMILY PROTEIN SDR39U1"/>
    <property type="match status" value="1"/>
</dbReference>
<evidence type="ECO:0000259" key="2">
    <source>
        <dbReference type="Pfam" id="PF01370"/>
    </source>
</evidence>
<feature type="domain" description="DUF1731" evidence="3">
    <location>
        <begin position="251"/>
        <end position="296"/>
    </location>
</feature>
<dbReference type="InterPro" id="IPR013549">
    <property type="entry name" value="DUF1731"/>
</dbReference>